<dbReference type="InterPro" id="IPR003749">
    <property type="entry name" value="ThiS/MoaD-like"/>
</dbReference>
<dbReference type="PANTHER" id="PTHR34472:SF1">
    <property type="entry name" value="SULFUR CARRIER PROTEIN THIS"/>
    <property type="match status" value="1"/>
</dbReference>
<dbReference type="RefSeq" id="WP_098062890.1">
    <property type="nucleotide sequence ID" value="NZ_PDEP01000012.1"/>
</dbReference>
<dbReference type="NCBIfam" id="TIGR01683">
    <property type="entry name" value="thiS"/>
    <property type="match status" value="1"/>
</dbReference>
<dbReference type="Pfam" id="PF02597">
    <property type="entry name" value="ThiS"/>
    <property type="match status" value="1"/>
</dbReference>
<comment type="caution">
    <text evidence="1">The sequence shown here is derived from an EMBL/GenBank/DDBJ whole genome shotgun (WGS) entry which is preliminary data.</text>
</comment>
<dbReference type="InterPro" id="IPR010035">
    <property type="entry name" value="Thi_S"/>
</dbReference>
<sequence length="74" mass="7998">MSTDTAATIQLNGDPRAIDPPHPLMDLLHDLEIHADTQGVAVAINEDVIRREDWADTTVQPGDEVEVIQALQGG</sequence>
<protein>
    <submittedName>
        <fullName evidence="1">Thiamine biosynthesis protein ThiS</fullName>
    </submittedName>
</protein>
<gene>
    <name evidence="1" type="primary">thiS</name>
    <name evidence="1" type="ORF">CRI93_12025</name>
</gene>
<dbReference type="Gene3D" id="3.10.20.30">
    <property type="match status" value="1"/>
</dbReference>
<reference evidence="1 2" key="1">
    <citation type="submission" date="2017-10" db="EMBL/GenBank/DDBJ databases">
        <title>Draft genome of Longimonas halophila.</title>
        <authorList>
            <person name="Goh K.M."/>
            <person name="Shamsir M.S."/>
            <person name="Lim S.W."/>
        </authorList>
    </citation>
    <scope>NUCLEOTIDE SEQUENCE [LARGE SCALE GENOMIC DNA]</scope>
    <source>
        <strain evidence="1 2">KCTC 42399</strain>
    </source>
</reference>
<evidence type="ECO:0000313" key="2">
    <source>
        <dbReference type="Proteomes" id="UP000221024"/>
    </source>
</evidence>
<dbReference type="OrthoDB" id="1525151at2"/>
<dbReference type="InterPro" id="IPR012675">
    <property type="entry name" value="Beta-grasp_dom_sf"/>
</dbReference>
<name>A0A2H3NJ99_9BACT</name>
<dbReference type="Proteomes" id="UP000221024">
    <property type="component" value="Unassembled WGS sequence"/>
</dbReference>
<dbReference type="AlphaFoldDB" id="A0A2H3NJ99"/>
<accession>A0A2H3NJ99</accession>
<dbReference type="CDD" id="cd00565">
    <property type="entry name" value="Ubl_ThiS"/>
    <property type="match status" value="1"/>
</dbReference>
<evidence type="ECO:0000313" key="1">
    <source>
        <dbReference type="EMBL" id="PEN05635.1"/>
    </source>
</evidence>
<organism evidence="1 2">
    <name type="scientific">Longimonas halophila</name>
    <dbReference type="NCBI Taxonomy" id="1469170"/>
    <lineage>
        <taxon>Bacteria</taxon>
        <taxon>Pseudomonadati</taxon>
        <taxon>Rhodothermota</taxon>
        <taxon>Rhodothermia</taxon>
        <taxon>Rhodothermales</taxon>
        <taxon>Salisaetaceae</taxon>
        <taxon>Longimonas</taxon>
    </lineage>
</organism>
<dbReference type="SUPFAM" id="SSF54285">
    <property type="entry name" value="MoaD/ThiS"/>
    <property type="match status" value="1"/>
</dbReference>
<dbReference type="PANTHER" id="PTHR34472">
    <property type="entry name" value="SULFUR CARRIER PROTEIN THIS"/>
    <property type="match status" value="1"/>
</dbReference>
<proteinExistence type="predicted"/>
<keyword evidence="2" id="KW-1185">Reference proteome</keyword>
<dbReference type="EMBL" id="PDEP01000012">
    <property type="protein sequence ID" value="PEN05635.1"/>
    <property type="molecule type" value="Genomic_DNA"/>
</dbReference>
<dbReference type="InterPro" id="IPR016155">
    <property type="entry name" value="Mopterin_synth/thiamin_S_b"/>
</dbReference>